<comment type="caution">
    <text evidence="7">The sequence shown here is derived from an EMBL/GenBank/DDBJ whole genome shotgun (WGS) entry which is preliminary data.</text>
</comment>
<feature type="transmembrane region" description="Helical" evidence="5">
    <location>
        <begin position="348"/>
        <end position="376"/>
    </location>
</feature>
<evidence type="ECO:0000313" key="8">
    <source>
        <dbReference type="Proteomes" id="UP000683360"/>
    </source>
</evidence>
<feature type="transmembrane region" description="Helical" evidence="5">
    <location>
        <begin position="303"/>
        <end position="328"/>
    </location>
</feature>
<evidence type="ECO:0000256" key="4">
    <source>
        <dbReference type="ARBA" id="ARBA00023136"/>
    </source>
</evidence>
<evidence type="ECO:0000256" key="2">
    <source>
        <dbReference type="ARBA" id="ARBA00022692"/>
    </source>
</evidence>
<reference evidence="7" key="1">
    <citation type="submission" date="2021-03" db="EMBL/GenBank/DDBJ databases">
        <authorList>
            <person name="Bekaert M."/>
        </authorList>
    </citation>
    <scope>NUCLEOTIDE SEQUENCE</scope>
</reference>
<sequence>MEQCKRIFQAFGRRKNVDPKNLLVSRFRRNLNIFDLIGIGMGGSLGIGVYIVISYVIKHQAGPSAVLSVIIAGVAAVLSAGPSAVLSVIIAGVAAVLSAGPSAVLSVIIAGVAAVLSGFCYSEFTTRLPQAGSSYVFVYASLGELSAFVIGWSMILENIVLAAVTAKAWGQYFDGLLNGTIHSYTRDHLQWTGDEFLTDCPDILPCCILFITSLLFVCNAKASTLLSFILTTMNGLVIICIICVGIFHVRHENWTDPPGFFPFGLTGIIAGAGTLFCIFTGIDSICSSSEETREPIKTVPRAIITSNILTFVLILCVTLAVTLSYPWYNLQDSIAIPTAYQDKGVNGSFYVFAIGGLLGLTAALISSIHGIPRLLFSMKMDRLLYPCCLLNPDTGGVFKLTVFPLLIACLLSMFVTLNMLIQMLALGSLISYTCVAVCVLHVRYQPIHVGLFQEYEDLNEDKYFQSTELVYPSFFTRNSKNNNGLSKTFIAKNEIEFFNRLSKDPKNQLIMPDKPRDSTYHKMDSVINDTPSGSQSSLFQIPPGVAIEPSNATSMTSSIALIVFIIATTVFSFIVTFASNSLFTGSWWATACFLISVITLIVTTIVIVKQPQNQTSLLFKTPYVPFVPLLVIFINMLMMSSLSYKAWLRFSVWLFLGLIVYFIYGIRHSTEIEIDDQEVVLYEITDQERTPIK</sequence>
<evidence type="ECO:0000256" key="1">
    <source>
        <dbReference type="ARBA" id="ARBA00004141"/>
    </source>
</evidence>
<protein>
    <recommendedName>
        <fullName evidence="6">Cationic amino acid transporter C-terminal domain-containing protein</fullName>
    </recommendedName>
</protein>
<keyword evidence="4 5" id="KW-0472">Membrane</keyword>
<dbReference type="Pfam" id="PF13520">
    <property type="entry name" value="AA_permease_2"/>
    <property type="match status" value="1"/>
</dbReference>
<feature type="transmembrane region" description="Helical" evidence="5">
    <location>
        <begin position="646"/>
        <end position="664"/>
    </location>
</feature>
<evidence type="ECO:0000256" key="5">
    <source>
        <dbReference type="SAM" id="Phobius"/>
    </source>
</evidence>
<feature type="transmembrane region" description="Helical" evidence="5">
    <location>
        <begin position="397"/>
        <end position="417"/>
    </location>
</feature>
<accession>A0A8S3TZD8</accession>
<dbReference type="PANTHER" id="PTHR43243">
    <property type="entry name" value="INNER MEMBRANE TRANSPORTER YGJI-RELATED"/>
    <property type="match status" value="1"/>
</dbReference>
<feature type="transmembrane region" description="Helical" evidence="5">
    <location>
        <begin position="260"/>
        <end position="282"/>
    </location>
</feature>
<dbReference type="InterPro" id="IPR029485">
    <property type="entry name" value="CAT_C"/>
</dbReference>
<comment type="subcellular location">
    <subcellularLocation>
        <location evidence="1">Membrane</location>
        <topology evidence="1">Multi-pass membrane protein</topology>
    </subcellularLocation>
</comment>
<dbReference type="Gene3D" id="1.20.1740.10">
    <property type="entry name" value="Amino acid/polyamine transporter I"/>
    <property type="match status" value="3"/>
</dbReference>
<feature type="transmembrane region" description="Helical" evidence="5">
    <location>
        <begin position="103"/>
        <end position="124"/>
    </location>
</feature>
<evidence type="ECO:0000313" key="7">
    <source>
        <dbReference type="EMBL" id="CAG2236568.1"/>
    </source>
</evidence>
<dbReference type="OrthoDB" id="3900342at2759"/>
<feature type="transmembrane region" description="Helical" evidence="5">
    <location>
        <begin position="136"/>
        <end position="155"/>
    </location>
</feature>
<evidence type="ECO:0000259" key="6">
    <source>
        <dbReference type="Pfam" id="PF13906"/>
    </source>
</evidence>
<feature type="transmembrane region" description="Helical" evidence="5">
    <location>
        <begin position="620"/>
        <end position="640"/>
    </location>
</feature>
<feature type="transmembrane region" description="Helical" evidence="5">
    <location>
        <begin position="559"/>
        <end position="579"/>
    </location>
</feature>
<dbReference type="GO" id="GO:0016020">
    <property type="term" value="C:membrane"/>
    <property type="evidence" value="ECO:0007669"/>
    <property type="project" value="UniProtKB-SubCell"/>
</dbReference>
<feature type="transmembrane region" description="Helical" evidence="5">
    <location>
        <begin position="69"/>
        <end position="97"/>
    </location>
</feature>
<feature type="domain" description="Cationic amino acid transporter C-terminal" evidence="6">
    <location>
        <begin position="619"/>
        <end position="669"/>
    </location>
</feature>
<name>A0A8S3TZD8_MYTED</name>
<dbReference type="GO" id="GO:0015171">
    <property type="term" value="F:amino acid transmembrane transporter activity"/>
    <property type="evidence" value="ECO:0007669"/>
    <property type="project" value="TreeGrafter"/>
</dbReference>
<dbReference type="PANTHER" id="PTHR43243:SF105">
    <property type="entry name" value="CATIONIC AMINO ACID TRANSPORTER C-TERMINAL DOMAIN-CONTAINING PROTEIN"/>
    <property type="match status" value="1"/>
</dbReference>
<dbReference type="EMBL" id="CAJPWZ010002359">
    <property type="protein sequence ID" value="CAG2236568.1"/>
    <property type="molecule type" value="Genomic_DNA"/>
</dbReference>
<feature type="transmembrane region" description="Helical" evidence="5">
    <location>
        <begin position="225"/>
        <end position="248"/>
    </location>
</feature>
<keyword evidence="3 5" id="KW-1133">Transmembrane helix</keyword>
<feature type="transmembrane region" description="Helical" evidence="5">
    <location>
        <begin position="33"/>
        <end position="57"/>
    </location>
</feature>
<keyword evidence="2 5" id="KW-0812">Transmembrane</keyword>
<dbReference type="Pfam" id="PF13906">
    <property type="entry name" value="AA_permease_C"/>
    <property type="match status" value="1"/>
</dbReference>
<feature type="transmembrane region" description="Helical" evidence="5">
    <location>
        <begin position="423"/>
        <end position="442"/>
    </location>
</feature>
<evidence type="ECO:0000256" key="3">
    <source>
        <dbReference type="ARBA" id="ARBA00022989"/>
    </source>
</evidence>
<organism evidence="7 8">
    <name type="scientific">Mytilus edulis</name>
    <name type="common">Blue mussel</name>
    <dbReference type="NCBI Taxonomy" id="6550"/>
    <lineage>
        <taxon>Eukaryota</taxon>
        <taxon>Metazoa</taxon>
        <taxon>Spiralia</taxon>
        <taxon>Lophotrochozoa</taxon>
        <taxon>Mollusca</taxon>
        <taxon>Bivalvia</taxon>
        <taxon>Autobranchia</taxon>
        <taxon>Pteriomorphia</taxon>
        <taxon>Mytilida</taxon>
        <taxon>Mytiloidea</taxon>
        <taxon>Mytilidae</taxon>
        <taxon>Mytilinae</taxon>
        <taxon>Mytilus</taxon>
    </lineage>
</organism>
<dbReference type="Proteomes" id="UP000683360">
    <property type="component" value="Unassembled WGS sequence"/>
</dbReference>
<proteinExistence type="predicted"/>
<dbReference type="InterPro" id="IPR002293">
    <property type="entry name" value="AA/rel_permease1"/>
</dbReference>
<keyword evidence="8" id="KW-1185">Reference proteome</keyword>
<gene>
    <name evidence="7" type="ORF">MEDL_49038</name>
</gene>
<dbReference type="AlphaFoldDB" id="A0A8S3TZD8"/>
<feature type="transmembrane region" description="Helical" evidence="5">
    <location>
        <begin position="585"/>
        <end position="608"/>
    </location>
</feature>